<dbReference type="Proteomes" id="UP000813824">
    <property type="component" value="Unassembled WGS sequence"/>
</dbReference>
<dbReference type="SMART" id="SM00101">
    <property type="entry name" value="14_3_3"/>
    <property type="match status" value="1"/>
</dbReference>
<organism evidence="3 4">
    <name type="scientific">Cristinia sonorae</name>
    <dbReference type="NCBI Taxonomy" id="1940300"/>
    <lineage>
        <taxon>Eukaryota</taxon>
        <taxon>Fungi</taxon>
        <taxon>Dikarya</taxon>
        <taxon>Basidiomycota</taxon>
        <taxon>Agaricomycotina</taxon>
        <taxon>Agaricomycetes</taxon>
        <taxon>Agaricomycetidae</taxon>
        <taxon>Agaricales</taxon>
        <taxon>Pleurotineae</taxon>
        <taxon>Stephanosporaceae</taxon>
        <taxon>Cristinia</taxon>
    </lineage>
</organism>
<accession>A0A8K0UVS1</accession>
<dbReference type="OrthoDB" id="10260625at2759"/>
<dbReference type="PANTHER" id="PTHR18860">
    <property type="entry name" value="14-3-3 PROTEIN"/>
    <property type="match status" value="1"/>
</dbReference>
<feature type="domain" description="14-3-3" evidence="2">
    <location>
        <begin position="11"/>
        <end position="234"/>
    </location>
</feature>
<dbReference type="EMBL" id="JAEVFJ010000003">
    <property type="protein sequence ID" value="KAH8105991.1"/>
    <property type="molecule type" value="Genomic_DNA"/>
</dbReference>
<dbReference type="Gene3D" id="1.20.190.20">
    <property type="entry name" value="14-3-3 domain"/>
    <property type="match status" value="1"/>
</dbReference>
<dbReference type="PIRSF" id="PIRSF000868">
    <property type="entry name" value="14-3-3"/>
    <property type="match status" value="1"/>
</dbReference>
<dbReference type="Pfam" id="PF00244">
    <property type="entry name" value="14-3-3"/>
    <property type="match status" value="1"/>
</dbReference>
<dbReference type="PRINTS" id="PR00305">
    <property type="entry name" value="1433ZETA"/>
</dbReference>
<protein>
    <submittedName>
        <fullName evidence="3">14-3-3-like protein</fullName>
    </submittedName>
</protein>
<evidence type="ECO:0000313" key="4">
    <source>
        <dbReference type="Proteomes" id="UP000813824"/>
    </source>
</evidence>
<evidence type="ECO:0000313" key="3">
    <source>
        <dbReference type="EMBL" id="KAH8105991.1"/>
    </source>
</evidence>
<dbReference type="InterPro" id="IPR000308">
    <property type="entry name" value="14-3-3"/>
</dbReference>
<sequence length="234" mass="26625">MAPDINVSLSRLDIVYLARVADQAERYNDVVAQFKSLISSGDTQLTVEERNLLSIAWRVIDTLEKRPGMSQQHKSLMRVQKSRIKHDLDETCKDVVTVMEKHLIPAANDGEEMVFYCKMRGDYYRYLAEFSTDEEREQHSQAALESYKSAYKHASVTLSPTHPTKLGLALNFAVYYHDIGDSPERACFLAKHAFDEAIATVTKAAISEQVVMEDSLMILQLLRDDMILWSSEIS</sequence>
<evidence type="ECO:0000259" key="2">
    <source>
        <dbReference type="SMART" id="SM00101"/>
    </source>
</evidence>
<proteinExistence type="inferred from homology"/>
<dbReference type="SUPFAM" id="SSF48445">
    <property type="entry name" value="14-3-3 protein"/>
    <property type="match status" value="1"/>
</dbReference>
<dbReference type="AlphaFoldDB" id="A0A8K0UVS1"/>
<name>A0A8K0UVS1_9AGAR</name>
<reference evidence="3" key="1">
    <citation type="journal article" date="2021" name="New Phytol.">
        <title>Evolutionary innovations through gain and loss of genes in the ectomycorrhizal Boletales.</title>
        <authorList>
            <person name="Wu G."/>
            <person name="Miyauchi S."/>
            <person name="Morin E."/>
            <person name="Kuo A."/>
            <person name="Drula E."/>
            <person name="Varga T."/>
            <person name="Kohler A."/>
            <person name="Feng B."/>
            <person name="Cao Y."/>
            <person name="Lipzen A."/>
            <person name="Daum C."/>
            <person name="Hundley H."/>
            <person name="Pangilinan J."/>
            <person name="Johnson J."/>
            <person name="Barry K."/>
            <person name="LaButti K."/>
            <person name="Ng V."/>
            <person name="Ahrendt S."/>
            <person name="Min B."/>
            <person name="Choi I.G."/>
            <person name="Park H."/>
            <person name="Plett J.M."/>
            <person name="Magnuson J."/>
            <person name="Spatafora J.W."/>
            <person name="Nagy L.G."/>
            <person name="Henrissat B."/>
            <person name="Grigoriev I.V."/>
            <person name="Yang Z.L."/>
            <person name="Xu J."/>
            <person name="Martin F.M."/>
        </authorList>
    </citation>
    <scope>NUCLEOTIDE SEQUENCE</scope>
    <source>
        <strain evidence="3">KKN 215</strain>
    </source>
</reference>
<evidence type="ECO:0000256" key="1">
    <source>
        <dbReference type="ARBA" id="ARBA00006141"/>
    </source>
</evidence>
<keyword evidence="4" id="KW-1185">Reference proteome</keyword>
<comment type="similarity">
    <text evidence="1">Belongs to the 14-3-3 family.</text>
</comment>
<comment type="caution">
    <text evidence="3">The sequence shown here is derived from an EMBL/GenBank/DDBJ whole genome shotgun (WGS) entry which is preliminary data.</text>
</comment>
<dbReference type="InterPro" id="IPR023410">
    <property type="entry name" value="14-3-3_domain"/>
</dbReference>
<dbReference type="InterPro" id="IPR036815">
    <property type="entry name" value="14-3-3_dom_sf"/>
</dbReference>
<gene>
    <name evidence="3" type="ORF">BXZ70DRAFT_1004283</name>
</gene>